<name>A0A9P6AFX0_9AGAM</name>
<organism evidence="1 2">
    <name type="scientific">Hydnum rufescens UP504</name>
    <dbReference type="NCBI Taxonomy" id="1448309"/>
    <lineage>
        <taxon>Eukaryota</taxon>
        <taxon>Fungi</taxon>
        <taxon>Dikarya</taxon>
        <taxon>Basidiomycota</taxon>
        <taxon>Agaricomycotina</taxon>
        <taxon>Agaricomycetes</taxon>
        <taxon>Cantharellales</taxon>
        <taxon>Hydnaceae</taxon>
        <taxon>Hydnum</taxon>
    </lineage>
</organism>
<dbReference type="Proteomes" id="UP000886523">
    <property type="component" value="Unassembled WGS sequence"/>
</dbReference>
<dbReference type="EMBL" id="MU129176">
    <property type="protein sequence ID" value="KAF9505068.1"/>
    <property type="molecule type" value="Genomic_DNA"/>
</dbReference>
<keyword evidence="2" id="KW-1185">Reference proteome</keyword>
<accession>A0A9P6AFX0</accession>
<dbReference type="AlphaFoldDB" id="A0A9P6AFX0"/>
<proteinExistence type="predicted"/>
<protein>
    <submittedName>
        <fullName evidence="1">Uncharacterized protein</fullName>
    </submittedName>
</protein>
<evidence type="ECO:0000313" key="2">
    <source>
        <dbReference type="Proteomes" id="UP000886523"/>
    </source>
</evidence>
<evidence type="ECO:0000313" key="1">
    <source>
        <dbReference type="EMBL" id="KAF9505068.1"/>
    </source>
</evidence>
<reference evidence="1" key="1">
    <citation type="journal article" date="2020" name="Nat. Commun.">
        <title>Large-scale genome sequencing of mycorrhizal fungi provides insights into the early evolution of symbiotic traits.</title>
        <authorList>
            <person name="Miyauchi S."/>
            <person name="Kiss E."/>
            <person name="Kuo A."/>
            <person name="Drula E."/>
            <person name="Kohler A."/>
            <person name="Sanchez-Garcia M."/>
            <person name="Morin E."/>
            <person name="Andreopoulos B."/>
            <person name="Barry K.W."/>
            <person name="Bonito G."/>
            <person name="Buee M."/>
            <person name="Carver A."/>
            <person name="Chen C."/>
            <person name="Cichocki N."/>
            <person name="Clum A."/>
            <person name="Culley D."/>
            <person name="Crous P.W."/>
            <person name="Fauchery L."/>
            <person name="Girlanda M."/>
            <person name="Hayes R.D."/>
            <person name="Keri Z."/>
            <person name="LaButti K."/>
            <person name="Lipzen A."/>
            <person name="Lombard V."/>
            <person name="Magnuson J."/>
            <person name="Maillard F."/>
            <person name="Murat C."/>
            <person name="Nolan M."/>
            <person name="Ohm R.A."/>
            <person name="Pangilinan J."/>
            <person name="Pereira M.F."/>
            <person name="Perotto S."/>
            <person name="Peter M."/>
            <person name="Pfister S."/>
            <person name="Riley R."/>
            <person name="Sitrit Y."/>
            <person name="Stielow J.B."/>
            <person name="Szollosi G."/>
            <person name="Zifcakova L."/>
            <person name="Stursova M."/>
            <person name="Spatafora J.W."/>
            <person name="Tedersoo L."/>
            <person name="Vaario L.M."/>
            <person name="Yamada A."/>
            <person name="Yan M."/>
            <person name="Wang P."/>
            <person name="Xu J."/>
            <person name="Bruns T."/>
            <person name="Baldrian P."/>
            <person name="Vilgalys R."/>
            <person name="Dunand C."/>
            <person name="Henrissat B."/>
            <person name="Grigoriev I.V."/>
            <person name="Hibbett D."/>
            <person name="Nagy L.G."/>
            <person name="Martin F.M."/>
        </authorList>
    </citation>
    <scope>NUCLEOTIDE SEQUENCE</scope>
    <source>
        <strain evidence="1">UP504</strain>
    </source>
</reference>
<sequence>MKQSMSSRENRHRFFSSHPRILGETRTHSRLPSGSGQISCECTPNVFGEHDGSGGAPLGIISNSSCTLLSFLDWVFSNRLVMDYRFGRIRILRYCYGGYRLSDARHRVAILSPSEPQLRQYHLMHVGLLNGREIENWLEIEITATSILDWKREG</sequence>
<gene>
    <name evidence="1" type="ORF">BS47DRAFT_579597</name>
</gene>
<comment type="caution">
    <text evidence="1">The sequence shown here is derived from an EMBL/GenBank/DDBJ whole genome shotgun (WGS) entry which is preliminary data.</text>
</comment>